<dbReference type="CDD" id="cd02055">
    <property type="entry name" value="serpinA10_PZI"/>
    <property type="match status" value="1"/>
</dbReference>
<dbReference type="InterPro" id="IPR000215">
    <property type="entry name" value="Serpin_fam"/>
</dbReference>
<dbReference type="GO" id="GO:0004867">
    <property type="term" value="F:serine-type endopeptidase inhibitor activity"/>
    <property type="evidence" value="ECO:0007669"/>
    <property type="project" value="InterPro"/>
</dbReference>
<dbReference type="Ensembl" id="ENSENLT00000052735.1">
    <property type="protein sequence ID" value="ENSENLP00000051484.1"/>
    <property type="gene ID" value="ENSENLG00000021588.1"/>
</dbReference>
<dbReference type="Pfam" id="PF00079">
    <property type="entry name" value="Serpin"/>
    <property type="match status" value="1"/>
</dbReference>
<keyword evidence="5" id="KW-1185">Reference proteome</keyword>
<sequence>MQPSTLLPLVILVLWSAGSSGTTGPLVEDLTNRMSDFATRLYRTVASRTDENIFLSPFTLTTALMALLGATNGPTRDQLLQGLSLTGMDLQTLPDLFQTLRTTVLQRGEDANLRQGVAIFPAQNFPLSTSYLDMVQTKFGGNAQNLVYTPQQEAIDIINRWVQEQTGDQIQELVTTLDPQTQLLLATAASFQTHFTPPFNASFSQDERFYVDKYHVVMVTMMFRADKYFLAYDRSVKAGVLKLPMTDGTAMLVVLPDEDVDINIVEEEVTGEKMRAWFGQLKKTKLEVQLPRFMMERSYSLKNILQALDITQVFQDNADITNMDGAKSPRLTEVLHKSVISVEERSDTISAGGDNNTFSSLPPRLTINRPFIFIVYQESTGSMLLMGRVIDPTKK</sequence>
<dbReference type="PROSITE" id="PS00284">
    <property type="entry name" value="SERPIN"/>
    <property type="match status" value="1"/>
</dbReference>
<accession>A0A665X6A0</accession>
<dbReference type="Gene3D" id="3.30.497.10">
    <property type="entry name" value="Antithrombin, subunit I, domain 2"/>
    <property type="match status" value="1"/>
</dbReference>
<dbReference type="GO" id="GO:0005615">
    <property type="term" value="C:extracellular space"/>
    <property type="evidence" value="ECO:0007669"/>
    <property type="project" value="InterPro"/>
</dbReference>
<dbReference type="InterPro" id="IPR023795">
    <property type="entry name" value="Serpin_CS"/>
</dbReference>
<dbReference type="InterPro" id="IPR036186">
    <property type="entry name" value="Serpin_sf"/>
</dbReference>
<dbReference type="InterPro" id="IPR033835">
    <property type="entry name" value="PZI_serpin_dom"/>
</dbReference>
<comment type="similarity">
    <text evidence="1">Belongs to the serpin family.</text>
</comment>
<reference evidence="4" key="1">
    <citation type="submission" date="2021-04" db="EMBL/GenBank/DDBJ databases">
        <authorList>
            <consortium name="Wellcome Sanger Institute Data Sharing"/>
        </authorList>
    </citation>
    <scope>NUCLEOTIDE SEQUENCE [LARGE SCALE GENOMIC DNA]</scope>
</reference>
<feature type="domain" description="Serpin" evidence="3">
    <location>
        <begin position="39"/>
        <end position="392"/>
    </location>
</feature>
<dbReference type="Gene3D" id="2.30.39.10">
    <property type="entry name" value="Alpha-1-antitrypsin, domain 1"/>
    <property type="match status" value="1"/>
</dbReference>
<feature type="chain" id="PRO_5025544580" evidence="2">
    <location>
        <begin position="22"/>
        <end position="395"/>
    </location>
</feature>
<dbReference type="SMART" id="SM00093">
    <property type="entry name" value="SERPIN"/>
    <property type="match status" value="1"/>
</dbReference>
<dbReference type="PANTHER" id="PTHR11461">
    <property type="entry name" value="SERINE PROTEASE INHIBITOR, SERPIN"/>
    <property type="match status" value="1"/>
</dbReference>
<dbReference type="OMA" id="LTQVYHK"/>
<organism evidence="4 5">
    <name type="scientific">Echeneis naucrates</name>
    <name type="common">Live sharksucker</name>
    <dbReference type="NCBI Taxonomy" id="173247"/>
    <lineage>
        <taxon>Eukaryota</taxon>
        <taxon>Metazoa</taxon>
        <taxon>Chordata</taxon>
        <taxon>Craniata</taxon>
        <taxon>Vertebrata</taxon>
        <taxon>Euteleostomi</taxon>
        <taxon>Actinopterygii</taxon>
        <taxon>Neopterygii</taxon>
        <taxon>Teleostei</taxon>
        <taxon>Neoteleostei</taxon>
        <taxon>Acanthomorphata</taxon>
        <taxon>Carangaria</taxon>
        <taxon>Carangiformes</taxon>
        <taxon>Echeneidae</taxon>
        <taxon>Echeneis</taxon>
    </lineage>
</organism>
<dbReference type="InParanoid" id="A0A665X6A0"/>
<gene>
    <name evidence="4" type="primary">LOC115037936</name>
</gene>
<name>A0A665X6A0_ECHNA</name>
<reference evidence="4" key="3">
    <citation type="submission" date="2025-09" db="UniProtKB">
        <authorList>
            <consortium name="Ensembl"/>
        </authorList>
    </citation>
    <scope>IDENTIFICATION</scope>
</reference>
<proteinExistence type="inferred from homology"/>
<dbReference type="OrthoDB" id="10063692at2759"/>
<evidence type="ECO:0000313" key="4">
    <source>
        <dbReference type="Ensembl" id="ENSENLP00000051484.1"/>
    </source>
</evidence>
<evidence type="ECO:0000256" key="1">
    <source>
        <dbReference type="RuleBase" id="RU000411"/>
    </source>
</evidence>
<evidence type="ECO:0000256" key="2">
    <source>
        <dbReference type="SAM" id="SignalP"/>
    </source>
</evidence>
<dbReference type="InterPro" id="IPR042178">
    <property type="entry name" value="Serpin_sf_1"/>
</dbReference>
<dbReference type="SUPFAM" id="SSF56574">
    <property type="entry name" value="Serpins"/>
    <property type="match status" value="1"/>
</dbReference>
<feature type="signal peptide" evidence="2">
    <location>
        <begin position="1"/>
        <end position="21"/>
    </location>
</feature>
<protein>
    <submittedName>
        <fullName evidence="4">Protein Z-dependent protease inhibitor-like</fullName>
    </submittedName>
</protein>
<dbReference type="InterPro" id="IPR023796">
    <property type="entry name" value="Serpin_dom"/>
</dbReference>
<dbReference type="InterPro" id="IPR042185">
    <property type="entry name" value="Serpin_sf_2"/>
</dbReference>
<dbReference type="AlphaFoldDB" id="A0A665X6A0"/>
<evidence type="ECO:0000313" key="5">
    <source>
        <dbReference type="Proteomes" id="UP000472264"/>
    </source>
</evidence>
<dbReference type="RefSeq" id="XP_029352580.1">
    <property type="nucleotide sequence ID" value="XM_029496720.1"/>
</dbReference>
<reference evidence="4" key="2">
    <citation type="submission" date="2025-08" db="UniProtKB">
        <authorList>
            <consortium name="Ensembl"/>
        </authorList>
    </citation>
    <scope>IDENTIFICATION</scope>
</reference>
<evidence type="ECO:0000259" key="3">
    <source>
        <dbReference type="SMART" id="SM00093"/>
    </source>
</evidence>
<dbReference type="GeneID" id="115037936"/>
<keyword evidence="2" id="KW-0732">Signal</keyword>
<dbReference type="PANTHER" id="PTHR11461:SF191">
    <property type="entry name" value="PROTEIN Z-DEPENDENT PROTEASE INHIBITOR"/>
    <property type="match status" value="1"/>
</dbReference>
<dbReference type="GO" id="GO:0007596">
    <property type="term" value="P:blood coagulation"/>
    <property type="evidence" value="ECO:0007669"/>
    <property type="project" value="InterPro"/>
</dbReference>
<dbReference type="Proteomes" id="UP000472264">
    <property type="component" value="Chromosome 24"/>
</dbReference>
<dbReference type="FunFam" id="2.10.310.10:FF:000001">
    <property type="entry name" value="Serpin family A member 1"/>
    <property type="match status" value="1"/>
</dbReference>